<feature type="region of interest" description="Disordered" evidence="1">
    <location>
        <begin position="1"/>
        <end position="42"/>
    </location>
</feature>
<evidence type="ECO:0000313" key="2">
    <source>
        <dbReference type="EMBL" id="SFW87833.1"/>
    </source>
</evidence>
<sequence>MMLVRCVTAHHTGGVGTRVADRPRPGQKAAAPFGVPRPVGPS</sequence>
<evidence type="ECO:0000256" key="1">
    <source>
        <dbReference type="SAM" id="MobiDB-lite"/>
    </source>
</evidence>
<evidence type="ECO:0000313" key="3">
    <source>
        <dbReference type="Proteomes" id="UP000182740"/>
    </source>
</evidence>
<name>A0A1K1SU22_9PSEU</name>
<keyword evidence="3" id="KW-1185">Reference proteome</keyword>
<accession>A0A1K1SU22</accession>
<dbReference type="Proteomes" id="UP000182740">
    <property type="component" value="Unassembled WGS sequence"/>
</dbReference>
<reference evidence="3" key="1">
    <citation type="submission" date="2016-11" db="EMBL/GenBank/DDBJ databases">
        <authorList>
            <person name="Varghese N."/>
            <person name="Submissions S."/>
        </authorList>
    </citation>
    <scope>NUCLEOTIDE SEQUENCE [LARGE SCALE GENOMIC DNA]</scope>
    <source>
        <strain evidence="3">DSM 44671</strain>
    </source>
</reference>
<proteinExistence type="predicted"/>
<dbReference type="EMBL" id="FPJG01000006">
    <property type="protein sequence ID" value="SFW87833.1"/>
    <property type="molecule type" value="Genomic_DNA"/>
</dbReference>
<gene>
    <name evidence="2" type="ORF">SAMN04489730_6783</name>
</gene>
<organism evidence="2 3">
    <name type="scientific">Amycolatopsis australiensis</name>
    <dbReference type="NCBI Taxonomy" id="546364"/>
    <lineage>
        <taxon>Bacteria</taxon>
        <taxon>Bacillati</taxon>
        <taxon>Actinomycetota</taxon>
        <taxon>Actinomycetes</taxon>
        <taxon>Pseudonocardiales</taxon>
        <taxon>Pseudonocardiaceae</taxon>
        <taxon>Amycolatopsis</taxon>
    </lineage>
</organism>
<dbReference type="AlphaFoldDB" id="A0A1K1SU22"/>
<protein>
    <submittedName>
        <fullName evidence="2">Uncharacterized protein</fullName>
    </submittedName>
</protein>